<dbReference type="InterPro" id="IPR002314">
    <property type="entry name" value="aa-tRNA-synt_IIb"/>
</dbReference>
<dbReference type="GO" id="GO:0000049">
    <property type="term" value="F:tRNA binding"/>
    <property type="evidence" value="ECO:0007669"/>
    <property type="project" value="UniProtKB-KW"/>
</dbReference>
<dbReference type="CDD" id="cd00771">
    <property type="entry name" value="ThrRS_core"/>
    <property type="match status" value="1"/>
</dbReference>
<dbReference type="InterPro" id="IPR012947">
    <property type="entry name" value="tRNA_SAD"/>
</dbReference>
<dbReference type="Gene3D" id="3.30.54.20">
    <property type="match status" value="1"/>
</dbReference>
<dbReference type="InterPro" id="IPR045864">
    <property type="entry name" value="aa-tRNA-synth_II/BPL/LPL"/>
</dbReference>
<reference evidence="17" key="1">
    <citation type="submission" date="2018-05" db="EMBL/GenBank/DDBJ databases">
        <authorList>
            <person name="Lanie J.A."/>
            <person name="Ng W.-L."/>
            <person name="Kazmierczak K.M."/>
            <person name="Andrzejewski T.M."/>
            <person name="Davidsen T.M."/>
            <person name="Wayne K.J."/>
            <person name="Tettelin H."/>
            <person name="Glass J.I."/>
            <person name="Rusch D."/>
            <person name="Podicherti R."/>
            <person name="Tsui H.-C.T."/>
            <person name="Winkler M.E."/>
        </authorList>
    </citation>
    <scope>NUCLEOTIDE SEQUENCE</scope>
</reference>
<dbReference type="PANTHER" id="PTHR11451">
    <property type="entry name" value="THREONINE-TRNA LIGASE"/>
    <property type="match status" value="1"/>
</dbReference>
<dbReference type="FunFam" id="3.10.20.30:FF:000005">
    <property type="entry name" value="Threonine--tRNA ligase"/>
    <property type="match status" value="1"/>
</dbReference>
<proteinExistence type="inferred from homology"/>
<dbReference type="FunFam" id="3.40.50.800:FF:000001">
    <property type="entry name" value="Threonine--tRNA ligase"/>
    <property type="match status" value="1"/>
</dbReference>
<dbReference type="CDD" id="cd01667">
    <property type="entry name" value="TGS_ThrRS"/>
    <property type="match status" value="1"/>
</dbReference>
<dbReference type="PROSITE" id="PS51880">
    <property type="entry name" value="TGS"/>
    <property type="match status" value="1"/>
</dbReference>
<dbReference type="EMBL" id="UINC01002330">
    <property type="protein sequence ID" value="SUZ95497.1"/>
    <property type="molecule type" value="Genomic_DNA"/>
</dbReference>
<name>A0A381RZU1_9ZZZZ</name>
<sequence>MPKITLPDKSKRDFEDPLTIAQLAADIGPGLAKSAVGGKISGERVDASEVITKDCEVEILTADTEEGLEIIRHSCAHLLAHAIKQLYPEVKLAIGPTIEDGFYYDILLEHKITEEDLGKIEKRMKKLASENYEVVREVVSKKEAKETFKSRNEDYKLKIIQDIPDKETIALYHHKEYIDMCRGPHVTNTRHLNAFKLTKVSGAYWRGDSKNEMLQRIYGTAWKNKKDLDKYLENLLEAEKRDHRKIGRQLNLFHFQEEAPGMVFWHPRGWTIYRILEDFIRKQQIDAGYEEINTPQLVDRKLWEQSGHWDKYRENMFITEIDEEHANEKRINALKPMNCPCHVQVYNQGLKSYRDLPIRLAEFGSCHRYEASGTLHGLMRVRAMTQDDGHIFCTEEQIESETKNFIEVLSHVYKELGFEKFAIKLSTRPEIRAGSDSVWDRSEAALENAIKNLDLPYETTEGDGAFYGPKLDFVLTDALQREWQCGTLQADFILPERLDTKFVGEDGAKHRPVMLHRAILGSFERFIGILIEHYAGSLPVWLSPIQVVVMNITDKHSEFVKEVRDSLKKNGFRVKSDLRNEKITYKIRDHSMHKVPYLLVVGDRELKENTISVRARGAKDLGSMSVKEFSSMLSKDIKSKK</sequence>
<comment type="similarity">
    <text evidence="1">Belongs to the class-II aminoacyl-tRNA synthetase family.</text>
</comment>
<dbReference type="Pfam" id="PF03129">
    <property type="entry name" value="HGTP_anticodon"/>
    <property type="match status" value="1"/>
</dbReference>
<dbReference type="SUPFAM" id="SSF81271">
    <property type="entry name" value="TGS-like"/>
    <property type="match status" value="1"/>
</dbReference>
<dbReference type="EC" id="6.1.1.3" evidence="2"/>
<dbReference type="PANTHER" id="PTHR11451:SF44">
    <property type="entry name" value="THREONINE--TRNA LIGASE, CHLOROPLASTIC_MITOCHONDRIAL 2"/>
    <property type="match status" value="1"/>
</dbReference>
<feature type="domain" description="Aminoacyl-transfer RNA synthetases class-II family profile" evidence="15">
    <location>
        <begin position="242"/>
        <end position="539"/>
    </location>
</feature>
<evidence type="ECO:0000259" key="15">
    <source>
        <dbReference type="PROSITE" id="PS50862"/>
    </source>
</evidence>
<feature type="domain" description="TGS" evidence="16">
    <location>
        <begin position="1"/>
        <end position="61"/>
    </location>
</feature>
<evidence type="ECO:0000256" key="7">
    <source>
        <dbReference type="ARBA" id="ARBA00022741"/>
    </source>
</evidence>
<comment type="catalytic activity">
    <reaction evidence="14">
        <text>tRNA(Thr) + L-threonine + ATP = L-threonyl-tRNA(Thr) + AMP + diphosphate + H(+)</text>
        <dbReference type="Rhea" id="RHEA:24624"/>
        <dbReference type="Rhea" id="RHEA-COMP:9670"/>
        <dbReference type="Rhea" id="RHEA-COMP:9704"/>
        <dbReference type="ChEBI" id="CHEBI:15378"/>
        <dbReference type="ChEBI" id="CHEBI:30616"/>
        <dbReference type="ChEBI" id="CHEBI:33019"/>
        <dbReference type="ChEBI" id="CHEBI:57926"/>
        <dbReference type="ChEBI" id="CHEBI:78442"/>
        <dbReference type="ChEBI" id="CHEBI:78534"/>
        <dbReference type="ChEBI" id="CHEBI:456215"/>
        <dbReference type="EC" id="6.1.1.3"/>
    </reaction>
</comment>
<dbReference type="HAMAP" id="MF_00184">
    <property type="entry name" value="Thr_tRNA_synth"/>
    <property type="match status" value="1"/>
</dbReference>
<dbReference type="AlphaFoldDB" id="A0A381RZU1"/>
<dbReference type="PRINTS" id="PR01047">
    <property type="entry name" value="TRNASYNTHTHR"/>
</dbReference>
<dbReference type="GO" id="GO:0005829">
    <property type="term" value="C:cytosol"/>
    <property type="evidence" value="ECO:0007669"/>
    <property type="project" value="TreeGrafter"/>
</dbReference>
<dbReference type="InterPro" id="IPR033728">
    <property type="entry name" value="ThrRS_core"/>
</dbReference>
<organism evidence="17">
    <name type="scientific">marine metagenome</name>
    <dbReference type="NCBI Taxonomy" id="408172"/>
    <lineage>
        <taxon>unclassified sequences</taxon>
        <taxon>metagenomes</taxon>
        <taxon>ecological metagenomes</taxon>
    </lineage>
</organism>
<dbReference type="Gene3D" id="3.10.20.30">
    <property type="match status" value="1"/>
</dbReference>
<dbReference type="InterPro" id="IPR006195">
    <property type="entry name" value="aa-tRNA-synth_II"/>
</dbReference>
<evidence type="ECO:0000259" key="16">
    <source>
        <dbReference type="PROSITE" id="PS51880"/>
    </source>
</evidence>
<dbReference type="SUPFAM" id="SSF55681">
    <property type="entry name" value="Class II aaRS and biotin synthetases"/>
    <property type="match status" value="1"/>
</dbReference>
<keyword evidence="9" id="KW-0067">ATP-binding</keyword>
<dbReference type="Gene3D" id="3.30.980.10">
    <property type="entry name" value="Threonyl-trna Synthetase, Chain A, domain 2"/>
    <property type="match status" value="1"/>
</dbReference>
<dbReference type="InterPro" id="IPR036621">
    <property type="entry name" value="Anticodon-bd_dom_sf"/>
</dbReference>
<dbReference type="FunFam" id="3.30.54.20:FF:000002">
    <property type="entry name" value="Threonine--tRNA ligase"/>
    <property type="match status" value="1"/>
</dbReference>
<dbReference type="Pfam" id="PF07973">
    <property type="entry name" value="tRNA_SAD"/>
    <property type="match status" value="1"/>
</dbReference>
<evidence type="ECO:0000256" key="3">
    <source>
        <dbReference type="ARBA" id="ARBA00022490"/>
    </source>
</evidence>
<evidence type="ECO:0000256" key="4">
    <source>
        <dbReference type="ARBA" id="ARBA00022555"/>
    </source>
</evidence>
<keyword evidence="3" id="KW-0963">Cytoplasm</keyword>
<evidence type="ECO:0000256" key="13">
    <source>
        <dbReference type="ARBA" id="ARBA00031900"/>
    </source>
</evidence>
<keyword evidence="11" id="KW-0648">Protein biosynthesis</keyword>
<dbReference type="InterPro" id="IPR012675">
    <property type="entry name" value="Beta-grasp_dom_sf"/>
</dbReference>
<gene>
    <name evidence="17" type="ORF">METZ01_LOCUS48351</name>
</gene>
<dbReference type="NCBIfam" id="TIGR00418">
    <property type="entry name" value="thrS"/>
    <property type="match status" value="1"/>
</dbReference>
<dbReference type="Gene3D" id="3.30.930.10">
    <property type="entry name" value="Bira Bifunctional Protein, Domain 2"/>
    <property type="match status" value="1"/>
</dbReference>
<dbReference type="SUPFAM" id="SSF55186">
    <property type="entry name" value="ThrRS/AlaRS common domain"/>
    <property type="match status" value="1"/>
</dbReference>
<dbReference type="InterPro" id="IPR004154">
    <property type="entry name" value="Anticodon-bd"/>
</dbReference>
<dbReference type="InterPro" id="IPR002320">
    <property type="entry name" value="Thr-tRNA-ligase_IIa"/>
</dbReference>
<dbReference type="PROSITE" id="PS50862">
    <property type="entry name" value="AA_TRNA_LIGASE_II"/>
    <property type="match status" value="1"/>
</dbReference>
<evidence type="ECO:0000256" key="9">
    <source>
        <dbReference type="ARBA" id="ARBA00022840"/>
    </source>
</evidence>
<evidence type="ECO:0000256" key="14">
    <source>
        <dbReference type="ARBA" id="ARBA00049515"/>
    </source>
</evidence>
<evidence type="ECO:0000256" key="1">
    <source>
        <dbReference type="ARBA" id="ARBA00008226"/>
    </source>
</evidence>
<evidence type="ECO:0000256" key="2">
    <source>
        <dbReference type="ARBA" id="ARBA00013163"/>
    </source>
</evidence>
<evidence type="ECO:0000256" key="10">
    <source>
        <dbReference type="ARBA" id="ARBA00022884"/>
    </source>
</evidence>
<evidence type="ECO:0000256" key="8">
    <source>
        <dbReference type="ARBA" id="ARBA00022833"/>
    </source>
</evidence>
<evidence type="ECO:0000313" key="17">
    <source>
        <dbReference type="EMBL" id="SUZ95497.1"/>
    </source>
</evidence>
<dbReference type="FunFam" id="3.30.930.10:FF:000002">
    <property type="entry name" value="Threonine--tRNA ligase"/>
    <property type="match status" value="1"/>
</dbReference>
<dbReference type="FunFam" id="3.30.980.10:FF:000005">
    <property type="entry name" value="Threonyl-tRNA synthetase, mitochondrial"/>
    <property type="match status" value="1"/>
</dbReference>
<evidence type="ECO:0000256" key="12">
    <source>
        <dbReference type="ARBA" id="ARBA00023146"/>
    </source>
</evidence>
<keyword evidence="12" id="KW-0030">Aminoacyl-tRNA synthetase</keyword>
<dbReference type="CDD" id="cd00860">
    <property type="entry name" value="ThrRS_anticodon"/>
    <property type="match status" value="1"/>
</dbReference>
<dbReference type="Pfam" id="PF00587">
    <property type="entry name" value="tRNA-synt_2b"/>
    <property type="match status" value="1"/>
</dbReference>
<dbReference type="SMART" id="SM00863">
    <property type="entry name" value="tRNA_SAD"/>
    <property type="match status" value="1"/>
</dbReference>
<evidence type="ECO:0000256" key="5">
    <source>
        <dbReference type="ARBA" id="ARBA00022598"/>
    </source>
</evidence>
<keyword evidence="6" id="KW-0479">Metal-binding</keyword>
<keyword evidence="5" id="KW-0436">Ligase</keyword>
<accession>A0A381RZU1</accession>
<dbReference type="InterPro" id="IPR047246">
    <property type="entry name" value="ThrRS_anticodon"/>
</dbReference>
<protein>
    <recommendedName>
        <fullName evidence="2">threonine--tRNA ligase</fullName>
        <ecNumber evidence="2">6.1.1.3</ecNumber>
    </recommendedName>
    <alternativeName>
        <fullName evidence="13">Threonyl-tRNA synthetase</fullName>
    </alternativeName>
</protein>
<dbReference type="SUPFAM" id="SSF52954">
    <property type="entry name" value="Class II aaRS ABD-related"/>
    <property type="match status" value="1"/>
</dbReference>
<dbReference type="InterPro" id="IPR004095">
    <property type="entry name" value="TGS"/>
</dbReference>
<dbReference type="InterPro" id="IPR012676">
    <property type="entry name" value="TGS-like"/>
</dbReference>
<dbReference type="GO" id="GO:0005524">
    <property type="term" value="F:ATP binding"/>
    <property type="evidence" value="ECO:0007669"/>
    <property type="project" value="UniProtKB-KW"/>
</dbReference>
<evidence type="ECO:0000256" key="6">
    <source>
        <dbReference type="ARBA" id="ARBA00022723"/>
    </source>
</evidence>
<keyword evidence="4" id="KW-0820">tRNA-binding</keyword>
<dbReference type="InterPro" id="IPR018163">
    <property type="entry name" value="Thr/Ala-tRNA-synth_IIc_edit"/>
</dbReference>
<dbReference type="GO" id="GO:0006435">
    <property type="term" value="P:threonyl-tRNA aminoacylation"/>
    <property type="evidence" value="ECO:0007669"/>
    <property type="project" value="InterPro"/>
</dbReference>
<keyword evidence="7" id="KW-0547">Nucleotide-binding</keyword>
<dbReference type="Gene3D" id="3.40.50.800">
    <property type="entry name" value="Anticodon-binding domain"/>
    <property type="match status" value="1"/>
</dbReference>
<evidence type="ECO:0000256" key="11">
    <source>
        <dbReference type="ARBA" id="ARBA00022917"/>
    </source>
</evidence>
<dbReference type="Pfam" id="PF02824">
    <property type="entry name" value="TGS"/>
    <property type="match status" value="1"/>
</dbReference>
<dbReference type="GO" id="GO:0046872">
    <property type="term" value="F:metal ion binding"/>
    <property type="evidence" value="ECO:0007669"/>
    <property type="project" value="UniProtKB-KW"/>
</dbReference>
<keyword evidence="8" id="KW-0862">Zinc</keyword>
<keyword evidence="10" id="KW-0694">RNA-binding</keyword>
<dbReference type="GO" id="GO:0004829">
    <property type="term" value="F:threonine-tRNA ligase activity"/>
    <property type="evidence" value="ECO:0007669"/>
    <property type="project" value="UniProtKB-EC"/>
</dbReference>